<dbReference type="InterPro" id="IPR059000">
    <property type="entry name" value="ATPase_P-type_domA"/>
</dbReference>
<dbReference type="GO" id="GO:0005524">
    <property type="term" value="F:ATP binding"/>
    <property type="evidence" value="ECO:0007669"/>
    <property type="project" value="UniProtKB-KW"/>
</dbReference>
<dbReference type="Gene3D" id="3.40.50.1000">
    <property type="entry name" value="HAD superfamily/HAD-like"/>
    <property type="match status" value="1"/>
</dbReference>
<dbReference type="SUPFAM" id="SSF56784">
    <property type="entry name" value="HAD-like"/>
    <property type="match status" value="1"/>
</dbReference>
<sequence length="811" mass="89017">MGRGGQDIGKTSGKLGLESDENRAVFPAWSKDVKECEAKYEVDILQGLHAAEVEKRHQIYGHNELEKHEGTSIWELIVEQFKDTLVRILLAAAVISFVLAWYDGKEGGEMEITAFVEPLVIFLILIVNAIVGIWQESNAEKALEALKEIQSEHAAVVRDGKKISSLPAKELVPGDIVELRVGDKVPADMRVVSLVSSTLRVEQGSLTGESEAVSKTVKPVAEHTDIQGKKCMVFAGTTVVNGNCMCLVTGTGMNTEIGKVHSQIHEAAQHEEDTPLKKKLNEFGEALTMIIGVICALVWLINVKYFLTWEYVDGWPKNFKFSFEKCTMAVSKLMAMGSRAGNLRSFNVEGTTYNPFDGKIEDWPVGRMDANLQMIAKIAAICNDAGVEQSGQHYVSTGMPTEAALKVLVEKMGFPGIVNHDASSLSGETLSCSGLWNKMEQRIATLEFDRDRKSMGVIVNSSSGRKVLLVKGAVENVLERSTHIQLLDGSTVELDQYSRDHILQSLHDMSTTALRCLGFAYKEDLPEFDTYNGDEDHPAHQLLLNPSNYSLIESKLVFVGLVGLRDPPRKEVPQAIEDCRAAGIRVMVITGDNKNTAEAICREIGVFGQYDDISLRSFTGRDFMDHPNKKEVLRQSGGLLFSRAEPRHKQEIVRLLKEEGEVVAMTGDGVNDAPALKLADIGVAMGIAGTEVAKEASDMVLADDNFSTIVAAVGEGRSIYNNMKAFIRYMISSNMGEVASIFLTAALGIPEGMIPVQLLWVNLVTDGPPATALGFNPADKDIMKKPPRRSNDSLITPWILFRYLVRAFPSP</sequence>
<evidence type="ECO:0000256" key="14">
    <source>
        <dbReference type="ARBA" id="ARBA00023136"/>
    </source>
</evidence>
<keyword evidence="11" id="KW-1278">Translocase</keyword>
<evidence type="ECO:0000256" key="10">
    <source>
        <dbReference type="ARBA" id="ARBA00022842"/>
    </source>
</evidence>
<dbReference type="Pfam" id="PF08282">
    <property type="entry name" value="Hydrolase_3"/>
    <property type="match status" value="1"/>
</dbReference>
<organism evidence="17 18">
    <name type="scientific">Linum tenue</name>
    <dbReference type="NCBI Taxonomy" id="586396"/>
    <lineage>
        <taxon>Eukaryota</taxon>
        <taxon>Viridiplantae</taxon>
        <taxon>Streptophyta</taxon>
        <taxon>Embryophyta</taxon>
        <taxon>Tracheophyta</taxon>
        <taxon>Spermatophyta</taxon>
        <taxon>Magnoliopsida</taxon>
        <taxon>eudicotyledons</taxon>
        <taxon>Gunneridae</taxon>
        <taxon>Pentapetalae</taxon>
        <taxon>rosids</taxon>
        <taxon>fabids</taxon>
        <taxon>Malpighiales</taxon>
        <taxon>Linaceae</taxon>
        <taxon>Linum</taxon>
    </lineage>
</organism>
<dbReference type="InterPro" id="IPR023298">
    <property type="entry name" value="ATPase_P-typ_TM_dom_sf"/>
</dbReference>
<evidence type="ECO:0000256" key="15">
    <source>
        <dbReference type="SAM" id="Phobius"/>
    </source>
</evidence>
<accession>A0AAV0QWC3</accession>
<dbReference type="FunFam" id="1.20.1110.10:FF:000065">
    <property type="entry name" value="Sarcoplasmic/endoplasmic reticulum calcium ATPase 1"/>
    <property type="match status" value="1"/>
</dbReference>
<keyword evidence="7" id="KW-0547">Nucleotide-binding</keyword>
<keyword evidence="18" id="KW-1185">Reference proteome</keyword>
<dbReference type="SMART" id="SM00831">
    <property type="entry name" value="Cation_ATPase_N"/>
    <property type="match status" value="1"/>
</dbReference>
<evidence type="ECO:0000256" key="8">
    <source>
        <dbReference type="ARBA" id="ARBA00022837"/>
    </source>
</evidence>
<evidence type="ECO:0000256" key="9">
    <source>
        <dbReference type="ARBA" id="ARBA00022840"/>
    </source>
</evidence>
<comment type="subcellular location">
    <subcellularLocation>
        <location evidence="1">Membrane</location>
        <topology evidence="1">Multi-pass membrane protein</topology>
    </subcellularLocation>
</comment>
<dbReference type="GO" id="GO:0016887">
    <property type="term" value="F:ATP hydrolysis activity"/>
    <property type="evidence" value="ECO:0007669"/>
    <property type="project" value="InterPro"/>
</dbReference>
<name>A0AAV0QWC3_9ROSI</name>
<dbReference type="GO" id="GO:0046872">
    <property type="term" value="F:metal ion binding"/>
    <property type="evidence" value="ECO:0007669"/>
    <property type="project" value="UniProtKB-KW"/>
</dbReference>
<dbReference type="PANTHER" id="PTHR42861">
    <property type="entry name" value="CALCIUM-TRANSPORTING ATPASE"/>
    <property type="match status" value="1"/>
</dbReference>
<keyword evidence="14 15" id="KW-0472">Membrane</keyword>
<gene>
    <name evidence="17" type="ORF">LITE_LOCUS44806</name>
</gene>
<dbReference type="SUPFAM" id="SSF81653">
    <property type="entry name" value="Calcium ATPase, transduction domain A"/>
    <property type="match status" value="1"/>
</dbReference>
<evidence type="ECO:0000256" key="4">
    <source>
        <dbReference type="ARBA" id="ARBA00022568"/>
    </source>
</evidence>
<dbReference type="InterPro" id="IPR004014">
    <property type="entry name" value="ATPase_P-typ_cation-transptr_N"/>
</dbReference>
<evidence type="ECO:0000256" key="12">
    <source>
        <dbReference type="ARBA" id="ARBA00022989"/>
    </source>
</evidence>
<dbReference type="EC" id="7.2.2.10" evidence="2"/>
<dbReference type="Gene3D" id="3.40.1110.10">
    <property type="entry name" value="Calcium-transporting ATPase, cytoplasmic domain N"/>
    <property type="match status" value="1"/>
</dbReference>
<dbReference type="SUPFAM" id="SSF81665">
    <property type="entry name" value="Calcium ATPase, transmembrane domain M"/>
    <property type="match status" value="1"/>
</dbReference>
<dbReference type="GO" id="GO:0016020">
    <property type="term" value="C:membrane"/>
    <property type="evidence" value="ECO:0007669"/>
    <property type="project" value="UniProtKB-SubCell"/>
</dbReference>
<dbReference type="PRINTS" id="PR00119">
    <property type="entry name" value="CATATPASE"/>
</dbReference>
<keyword evidence="5 15" id="KW-0812">Transmembrane</keyword>
<keyword evidence="13" id="KW-0406">Ion transport</keyword>
<keyword evidence="12 15" id="KW-1133">Transmembrane helix</keyword>
<evidence type="ECO:0000256" key="11">
    <source>
        <dbReference type="ARBA" id="ARBA00022967"/>
    </source>
</evidence>
<keyword evidence="9" id="KW-0067">ATP-binding</keyword>
<dbReference type="InterPro" id="IPR008250">
    <property type="entry name" value="ATPase_P-typ_transduc_dom_A_sf"/>
</dbReference>
<dbReference type="InterPro" id="IPR001757">
    <property type="entry name" value="P_typ_ATPase"/>
</dbReference>
<comment type="caution">
    <text evidence="17">The sequence shown here is derived from an EMBL/GenBank/DDBJ whole genome shotgun (WGS) entry which is preliminary data.</text>
</comment>
<keyword evidence="6" id="KW-0479">Metal-binding</keyword>
<dbReference type="InterPro" id="IPR023299">
    <property type="entry name" value="ATPase_P-typ_cyto_dom_N"/>
</dbReference>
<feature type="transmembrane region" description="Helical" evidence="15">
    <location>
        <begin position="114"/>
        <end position="134"/>
    </location>
</feature>
<dbReference type="Pfam" id="PF13246">
    <property type="entry name" value="Cation_ATPase"/>
    <property type="match status" value="1"/>
</dbReference>
<keyword evidence="4" id="KW-0109">Calcium transport</keyword>
<feature type="transmembrane region" description="Helical" evidence="15">
    <location>
        <begin position="286"/>
        <end position="307"/>
    </location>
</feature>
<dbReference type="Pfam" id="PF00122">
    <property type="entry name" value="E1-E2_ATPase"/>
    <property type="match status" value="1"/>
</dbReference>
<evidence type="ECO:0000256" key="13">
    <source>
        <dbReference type="ARBA" id="ARBA00023065"/>
    </source>
</evidence>
<dbReference type="InterPro" id="IPR006068">
    <property type="entry name" value="ATPase_P-typ_cation-transptr_C"/>
</dbReference>
<evidence type="ECO:0000256" key="7">
    <source>
        <dbReference type="ARBA" id="ARBA00022741"/>
    </source>
</evidence>
<evidence type="ECO:0000256" key="2">
    <source>
        <dbReference type="ARBA" id="ARBA00012790"/>
    </source>
</evidence>
<feature type="transmembrane region" description="Helical" evidence="15">
    <location>
        <begin position="84"/>
        <end position="102"/>
    </location>
</feature>
<dbReference type="FunFam" id="2.70.150.10:FF:000014">
    <property type="entry name" value="Calcium-transporting ATPase, putative"/>
    <property type="match status" value="1"/>
</dbReference>
<dbReference type="GO" id="GO:0005388">
    <property type="term" value="F:P-type calcium transporter activity"/>
    <property type="evidence" value="ECO:0007669"/>
    <property type="project" value="UniProtKB-EC"/>
</dbReference>
<evidence type="ECO:0000256" key="5">
    <source>
        <dbReference type="ARBA" id="ARBA00022692"/>
    </source>
</evidence>
<keyword evidence="8" id="KW-0106">Calcium</keyword>
<evidence type="ECO:0000256" key="3">
    <source>
        <dbReference type="ARBA" id="ARBA00022448"/>
    </source>
</evidence>
<dbReference type="InterPro" id="IPR023214">
    <property type="entry name" value="HAD_sf"/>
</dbReference>
<dbReference type="EMBL" id="CAMGYJ010000010">
    <property type="protein sequence ID" value="CAI0548527.1"/>
    <property type="molecule type" value="Genomic_DNA"/>
</dbReference>
<keyword evidence="3" id="KW-0813">Transport</keyword>
<evidence type="ECO:0000313" key="18">
    <source>
        <dbReference type="Proteomes" id="UP001154282"/>
    </source>
</evidence>
<evidence type="ECO:0000259" key="16">
    <source>
        <dbReference type="SMART" id="SM00831"/>
    </source>
</evidence>
<dbReference type="Pfam" id="PF00689">
    <property type="entry name" value="Cation_ATPase_C"/>
    <property type="match status" value="1"/>
</dbReference>
<protein>
    <recommendedName>
        <fullName evidence="2">P-type Ca(2+) transporter</fullName>
        <ecNumber evidence="2">7.2.2.10</ecNumber>
    </recommendedName>
</protein>
<keyword evidence="10" id="KW-0460">Magnesium</keyword>
<evidence type="ECO:0000256" key="1">
    <source>
        <dbReference type="ARBA" id="ARBA00004141"/>
    </source>
</evidence>
<reference evidence="17" key="1">
    <citation type="submission" date="2022-08" db="EMBL/GenBank/DDBJ databases">
        <authorList>
            <person name="Gutierrez-Valencia J."/>
        </authorList>
    </citation>
    <scope>NUCLEOTIDE SEQUENCE</scope>
</reference>
<feature type="domain" description="Cation-transporting P-type ATPase N-terminal" evidence="16">
    <location>
        <begin position="27"/>
        <end position="101"/>
    </location>
</feature>
<dbReference type="Proteomes" id="UP001154282">
    <property type="component" value="Unassembled WGS sequence"/>
</dbReference>
<evidence type="ECO:0000256" key="6">
    <source>
        <dbReference type="ARBA" id="ARBA00022723"/>
    </source>
</evidence>
<dbReference type="FunFam" id="3.40.50.1000:FF:000083">
    <property type="entry name" value="Sodium/potassium-transporting ATPase subunit alpha"/>
    <property type="match status" value="1"/>
</dbReference>
<proteinExistence type="predicted"/>
<dbReference type="Gene3D" id="2.70.150.10">
    <property type="entry name" value="Calcium-transporting ATPase, cytoplasmic transduction domain A"/>
    <property type="match status" value="1"/>
</dbReference>
<dbReference type="Pfam" id="PF00690">
    <property type="entry name" value="Cation_ATPase_N"/>
    <property type="match status" value="1"/>
</dbReference>
<dbReference type="Gene3D" id="1.20.1110.10">
    <property type="entry name" value="Calcium-transporting ATPase, transmembrane domain"/>
    <property type="match status" value="2"/>
</dbReference>
<dbReference type="FunFam" id="3.40.1110.10:FF:000021">
    <property type="entry name" value="calcium-transporting ATPase, endoplasmic reticulum-type"/>
    <property type="match status" value="1"/>
</dbReference>
<dbReference type="SUPFAM" id="SSF81660">
    <property type="entry name" value="Metal cation-transporting ATPase, ATP-binding domain N"/>
    <property type="match status" value="1"/>
</dbReference>
<dbReference type="NCBIfam" id="TIGR01494">
    <property type="entry name" value="ATPase_P-type"/>
    <property type="match status" value="2"/>
</dbReference>
<dbReference type="InterPro" id="IPR036412">
    <property type="entry name" value="HAD-like_sf"/>
</dbReference>
<evidence type="ECO:0000313" key="17">
    <source>
        <dbReference type="EMBL" id="CAI0548527.1"/>
    </source>
</evidence>
<dbReference type="AlphaFoldDB" id="A0AAV0QWC3"/>